<feature type="signal peptide" evidence="1">
    <location>
        <begin position="1"/>
        <end position="23"/>
    </location>
</feature>
<sequence>MLFRLYLSVLLLLALHIASPAQVRSTIATEQDFVDYLGWLATKDSTVRHDNINAFYGSLHSDSLRANWYLTAMDYLTNADSPLRNERLFSSFLDSRFGLLADSLVATVIGDSAVGRADNDNGRTVATKATVRPRVLFVYDPDCDHCREVIAHETASPSLGPVVWAVCVTASDALWREAQSALPPQWHRQRHDPSLLDEPWLGAGSLPVVYYFP</sequence>
<dbReference type="Proteomes" id="UP000825483">
    <property type="component" value="Unassembled WGS sequence"/>
</dbReference>
<keyword evidence="1" id="KW-0732">Signal</keyword>
<dbReference type="GeneID" id="72469004"/>
<proteinExistence type="predicted"/>
<protein>
    <recommendedName>
        <fullName evidence="4">DUF5106 domain-containing protein</fullName>
    </recommendedName>
</protein>
<reference evidence="2" key="1">
    <citation type="journal article" date="2022" name="Int. J. Syst. Evol. Microbiol.">
        <title>Prevotella lacticifex sp. nov., isolated from the rumen of cows.</title>
        <authorList>
            <person name="Shinkai T."/>
            <person name="Ikeyama N."/>
            <person name="Kumagai M."/>
            <person name="Ohmori H."/>
            <person name="Sakamoto M."/>
            <person name="Ohkuma M."/>
            <person name="Mitsumori M."/>
        </authorList>
    </citation>
    <scope>NUCLEOTIDE SEQUENCE</scope>
    <source>
        <strain evidence="2">R5076</strain>
    </source>
</reference>
<organism evidence="2 3">
    <name type="scientific">Prevotella lacticifex</name>
    <dbReference type="NCBI Taxonomy" id="2854755"/>
    <lineage>
        <taxon>Bacteria</taxon>
        <taxon>Pseudomonadati</taxon>
        <taxon>Bacteroidota</taxon>
        <taxon>Bacteroidia</taxon>
        <taxon>Bacteroidales</taxon>
        <taxon>Prevotellaceae</taxon>
        <taxon>Prevotella</taxon>
    </lineage>
</organism>
<gene>
    <name evidence="2" type="ORF">PRLR5076_09500</name>
</gene>
<dbReference type="RefSeq" id="WP_223927222.1">
    <property type="nucleotide sequence ID" value="NZ_BPTU01000003.1"/>
</dbReference>
<evidence type="ECO:0000313" key="2">
    <source>
        <dbReference type="EMBL" id="GJG58099.1"/>
    </source>
</evidence>
<accession>A0A9R1CX17</accession>
<comment type="caution">
    <text evidence="2">The sequence shown here is derived from an EMBL/GenBank/DDBJ whole genome shotgun (WGS) entry which is preliminary data.</text>
</comment>
<keyword evidence="3" id="KW-1185">Reference proteome</keyword>
<evidence type="ECO:0000313" key="3">
    <source>
        <dbReference type="Proteomes" id="UP000825483"/>
    </source>
</evidence>
<evidence type="ECO:0008006" key="4">
    <source>
        <dbReference type="Google" id="ProtNLM"/>
    </source>
</evidence>
<feature type="chain" id="PRO_5040389225" description="DUF5106 domain-containing protein" evidence="1">
    <location>
        <begin position="24"/>
        <end position="213"/>
    </location>
</feature>
<name>A0A9R1CX17_9BACT</name>
<dbReference type="AlphaFoldDB" id="A0A9R1CX17"/>
<dbReference type="EMBL" id="BPUB01000001">
    <property type="protein sequence ID" value="GJG58099.1"/>
    <property type="molecule type" value="Genomic_DNA"/>
</dbReference>
<evidence type="ECO:0000256" key="1">
    <source>
        <dbReference type="SAM" id="SignalP"/>
    </source>
</evidence>